<evidence type="ECO:0000313" key="3">
    <source>
        <dbReference type="EMBL" id="RSL17761.1"/>
    </source>
</evidence>
<evidence type="ECO:0000256" key="1">
    <source>
        <dbReference type="SAM" id="Phobius"/>
    </source>
</evidence>
<dbReference type="OrthoDB" id="9973115at2"/>
<evidence type="ECO:0000313" key="4">
    <source>
        <dbReference type="Proteomes" id="UP000269669"/>
    </source>
</evidence>
<dbReference type="EMBL" id="RSDW01000001">
    <property type="protein sequence ID" value="RSL17761.1"/>
    <property type="molecule type" value="Genomic_DNA"/>
</dbReference>
<accession>A0A428MLD2</accession>
<protein>
    <submittedName>
        <fullName evidence="3">YcxB-like protein</fullName>
    </submittedName>
</protein>
<keyword evidence="1" id="KW-1133">Transmembrane helix</keyword>
<comment type="caution">
    <text evidence="3">The sequence shown here is derived from an EMBL/GenBank/DDBJ whole genome shotgun (WGS) entry which is preliminary data.</text>
</comment>
<name>A0A428MLD2_9BACT</name>
<dbReference type="Proteomes" id="UP000269669">
    <property type="component" value="Unassembled WGS sequence"/>
</dbReference>
<dbReference type="AlphaFoldDB" id="A0A428MLD2"/>
<dbReference type="RefSeq" id="WP_125486204.1">
    <property type="nucleotide sequence ID" value="NZ_RSDW01000001.1"/>
</dbReference>
<organism evidence="3 4">
    <name type="scientific">Edaphobacter aggregans</name>
    <dbReference type="NCBI Taxonomy" id="570835"/>
    <lineage>
        <taxon>Bacteria</taxon>
        <taxon>Pseudomonadati</taxon>
        <taxon>Acidobacteriota</taxon>
        <taxon>Terriglobia</taxon>
        <taxon>Terriglobales</taxon>
        <taxon>Acidobacteriaceae</taxon>
        <taxon>Edaphobacter</taxon>
    </lineage>
</organism>
<sequence>MQIAYTLTFPEFLEGQRVHENRSVKTRVLRFLNWWFFPLLGLVLVLGSIMLWREGSPWVTVIVVFLYGLFLVSYRLLLVGRAKNKYVNTRRGNGSVLLDVSEEQIVAEWPEFARSVASWSAIKKFREDEKVLLIYVAPAIFFIVPKRALSPEQLSELLFLLNRKLVLRG</sequence>
<feature type="domain" description="YcxB-like C-terminal" evidence="2">
    <location>
        <begin position="101"/>
        <end position="157"/>
    </location>
</feature>
<feature type="transmembrane region" description="Helical" evidence="1">
    <location>
        <begin position="31"/>
        <end position="52"/>
    </location>
</feature>
<evidence type="ECO:0000259" key="2">
    <source>
        <dbReference type="Pfam" id="PF14317"/>
    </source>
</evidence>
<proteinExistence type="predicted"/>
<keyword evidence="1" id="KW-0472">Membrane</keyword>
<dbReference type="Pfam" id="PF14317">
    <property type="entry name" value="YcxB"/>
    <property type="match status" value="1"/>
</dbReference>
<keyword evidence="1" id="KW-0812">Transmembrane</keyword>
<dbReference type="InterPro" id="IPR025588">
    <property type="entry name" value="YcxB-like_C"/>
</dbReference>
<feature type="transmembrane region" description="Helical" evidence="1">
    <location>
        <begin position="58"/>
        <end position="77"/>
    </location>
</feature>
<reference evidence="3 4" key="1">
    <citation type="submission" date="2018-12" db="EMBL/GenBank/DDBJ databases">
        <title>Sequencing of bacterial isolates from soil warming experiment in Harvard Forest, Massachusetts, USA.</title>
        <authorList>
            <person name="Deangelis K."/>
        </authorList>
    </citation>
    <scope>NUCLEOTIDE SEQUENCE [LARGE SCALE GENOMIC DNA]</scope>
    <source>
        <strain evidence="3 4">EB153</strain>
    </source>
</reference>
<gene>
    <name evidence="3" type="ORF">EDE15_3305</name>
</gene>
<keyword evidence="4" id="KW-1185">Reference proteome</keyword>